<dbReference type="PANTHER" id="PTHR32125">
    <property type="entry name" value="2-C-METHYL-D-ERYTHRITOL 4-PHOSPHATE CYTIDYLYLTRANSFERASE, CHLOROPLASTIC"/>
    <property type="match status" value="1"/>
</dbReference>
<dbReference type="NCBIfam" id="TIGR00453">
    <property type="entry name" value="ispD"/>
    <property type="match status" value="1"/>
</dbReference>
<dbReference type="PANTHER" id="PTHR32125:SF4">
    <property type="entry name" value="2-C-METHYL-D-ERYTHRITOL 4-PHOSPHATE CYTIDYLYLTRANSFERASE, CHLOROPLASTIC"/>
    <property type="match status" value="1"/>
</dbReference>
<keyword evidence="8" id="KW-0934">Plastid</keyword>
<evidence type="ECO:0000256" key="5">
    <source>
        <dbReference type="ARBA" id="ARBA00022695"/>
    </source>
</evidence>
<dbReference type="FunFam" id="3.90.550.10:FF:000003">
    <property type="entry name" value="2-C-methyl-D-erythritol 4-phosphate cytidylyltransferase"/>
    <property type="match status" value="1"/>
</dbReference>
<dbReference type="InterPro" id="IPR018294">
    <property type="entry name" value="ISPD_synthase_CS"/>
</dbReference>
<gene>
    <name evidence="8" type="primary">ispD</name>
    <name evidence="8" type="ORF">PLO_786</name>
</gene>
<comment type="pathway">
    <text evidence="1">Isoprenoid biosynthesis; isopentenyl diphosphate biosynthesis via DXP pathway; isopentenyl diphosphate from 1-deoxy-D-xylulose 5-phosphate: step 2/6.</text>
</comment>
<dbReference type="Pfam" id="PF01128">
    <property type="entry name" value="IspD"/>
    <property type="match status" value="1"/>
</dbReference>
<dbReference type="CDD" id="cd02516">
    <property type="entry name" value="CDP-ME_synthetase"/>
    <property type="match status" value="1"/>
</dbReference>
<dbReference type="GO" id="GO:0050518">
    <property type="term" value="F:2-C-methyl-D-erythritol 4-phosphate cytidylyltransferase activity"/>
    <property type="evidence" value="ECO:0007669"/>
    <property type="project" value="UniProtKB-EC"/>
</dbReference>
<evidence type="ECO:0000256" key="1">
    <source>
        <dbReference type="ARBA" id="ARBA00004787"/>
    </source>
</evidence>
<dbReference type="InterPro" id="IPR034683">
    <property type="entry name" value="IspD/TarI"/>
</dbReference>
<proteinExistence type="inferred from homology"/>
<keyword evidence="4 8" id="KW-0808">Transferase</keyword>
<dbReference type="EC" id="2.7.7.60" evidence="3"/>
<evidence type="ECO:0000313" key="8">
    <source>
        <dbReference type="EMBL" id="AUG32758.1"/>
    </source>
</evidence>
<evidence type="ECO:0000256" key="3">
    <source>
        <dbReference type="ARBA" id="ARBA00012526"/>
    </source>
</evidence>
<comment type="similarity">
    <text evidence="2">Belongs to the IspD/TarI cytidylyltransferase family. IspD subfamily.</text>
</comment>
<dbReference type="GO" id="GO:0019288">
    <property type="term" value="P:isopentenyl diphosphate biosynthetic process, methylerythritol 4-phosphate pathway"/>
    <property type="evidence" value="ECO:0007669"/>
    <property type="project" value="UniProtKB-UniPathway"/>
</dbReference>
<dbReference type="PROSITE" id="PS01295">
    <property type="entry name" value="ISPD"/>
    <property type="match status" value="1"/>
</dbReference>
<protein>
    <recommendedName>
        <fullName evidence="7">2-C-methyl-D-erythritol 4-phosphate cytidylyltransferase, chloroplastic</fullName>
        <ecNumber evidence="3">2.7.7.60</ecNumber>
    </recommendedName>
</protein>
<evidence type="ECO:0000256" key="4">
    <source>
        <dbReference type="ARBA" id="ARBA00022679"/>
    </source>
</evidence>
<reference evidence="8" key="1">
    <citation type="submission" date="2017-10" db="EMBL/GenBank/DDBJ databases">
        <title>Paulinella longichromatophora chromatophore genome.</title>
        <authorList>
            <person name="Lhee D."/>
            <person name="Yoon H.S."/>
        </authorList>
    </citation>
    <scope>NUCLEOTIDE SEQUENCE</scope>
</reference>
<dbReference type="Gene3D" id="3.90.550.10">
    <property type="entry name" value="Spore Coat Polysaccharide Biosynthesis Protein SpsA, Chain A"/>
    <property type="match status" value="1"/>
</dbReference>
<dbReference type="UniPathway" id="UPA00056">
    <property type="reaction ID" value="UER00093"/>
</dbReference>
<evidence type="ECO:0000256" key="6">
    <source>
        <dbReference type="ARBA" id="ARBA00023229"/>
    </source>
</evidence>
<geneLocation type="plastid" evidence="8"/>
<evidence type="ECO:0000256" key="2">
    <source>
        <dbReference type="ARBA" id="ARBA00009789"/>
    </source>
</evidence>
<accession>A0A2H4ZQH0</accession>
<name>A0A2H4ZQH0_9EUKA</name>
<dbReference type="SUPFAM" id="SSF53448">
    <property type="entry name" value="Nucleotide-diphospho-sugar transferases"/>
    <property type="match status" value="1"/>
</dbReference>
<dbReference type="InterPro" id="IPR029044">
    <property type="entry name" value="Nucleotide-diphossugar_trans"/>
</dbReference>
<dbReference type="AlphaFoldDB" id="A0A2H4ZQH0"/>
<evidence type="ECO:0000256" key="7">
    <source>
        <dbReference type="ARBA" id="ARBA00069967"/>
    </source>
</evidence>
<dbReference type="EMBL" id="MG264610">
    <property type="protein sequence ID" value="AUG32758.1"/>
    <property type="molecule type" value="Genomic_DNA"/>
</dbReference>
<sequence>MLVLIAAAGSGHRMGSDRNKLLLSLSGKPILAWTLQSMLDCSDVYWIGLTGRIEDQIAIETIIALLAPNKTVAFIEGGISRQQSVSRSLAVLPSGSENILIHDGARCLIEPELISNCSKEVSNGTAVIAAIPVVDTIKIVRSDGLIISTPNRSELWSAQTPQGFSIKRLRQAHAHAICQDWDVTDDASIYDRLGWPVHVIEAVPTNIKITTRYDITIAEAIIAKRKE</sequence>
<dbReference type="InterPro" id="IPR001228">
    <property type="entry name" value="IspD"/>
</dbReference>
<keyword evidence="6" id="KW-0414">Isoprene biosynthesis</keyword>
<dbReference type="HAMAP" id="MF_00108">
    <property type="entry name" value="IspD"/>
    <property type="match status" value="1"/>
</dbReference>
<keyword evidence="5 8" id="KW-0548">Nucleotidyltransferase</keyword>
<dbReference type="InterPro" id="IPR050088">
    <property type="entry name" value="IspD/TarI_cytidylyltransf_bact"/>
</dbReference>
<organism evidence="8">
    <name type="scientific">Paulinella longichromatophora</name>
    <dbReference type="NCBI Taxonomy" id="1708747"/>
    <lineage>
        <taxon>Eukaryota</taxon>
        <taxon>Sar</taxon>
        <taxon>Rhizaria</taxon>
        <taxon>Cercozoa</taxon>
        <taxon>Imbricatea</taxon>
        <taxon>Silicofilosea</taxon>
        <taxon>Euglyphida</taxon>
        <taxon>Paulinellidae</taxon>
        <taxon>Paulinella</taxon>
    </lineage>
</organism>